<evidence type="ECO:0000313" key="1">
    <source>
        <dbReference type="EMBL" id="OZG03017.1"/>
    </source>
</evidence>
<comment type="caution">
    <text evidence="1">The sequence shown here is derived from an EMBL/GenBank/DDBJ whole genome shotgun (WGS) entry which is preliminary data.</text>
</comment>
<dbReference type="KEGG" id="crq:GCK72_003742"/>
<dbReference type="CTD" id="9802511"/>
<feature type="non-terminal residue" evidence="1">
    <location>
        <position position="1"/>
    </location>
</feature>
<reference evidence="1" key="1">
    <citation type="submission" date="2017-08" db="EMBL/GenBank/DDBJ databases">
        <authorList>
            <person name="de Groot N.N."/>
        </authorList>
    </citation>
    <scope>NUCLEOTIDE SEQUENCE [LARGE SCALE GENOMIC DNA]</scope>
    <source>
        <strain evidence="1">PX439</strain>
    </source>
</reference>
<organism evidence="1 2">
    <name type="scientific">Caenorhabditis remanei</name>
    <name type="common">Caenorhabditis vulgaris</name>
    <dbReference type="NCBI Taxonomy" id="31234"/>
    <lineage>
        <taxon>Eukaryota</taxon>
        <taxon>Metazoa</taxon>
        <taxon>Ecdysozoa</taxon>
        <taxon>Nematoda</taxon>
        <taxon>Chromadorea</taxon>
        <taxon>Rhabditida</taxon>
        <taxon>Rhabditina</taxon>
        <taxon>Rhabditomorpha</taxon>
        <taxon>Rhabditoidea</taxon>
        <taxon>Rhabditidae</taxon>
        <taxon>Peloderinae</taxon>
        <taxon>Caenorhabditis</taxon>
    </lineage>
</organism>
<proteinExistence type="predicted"/>
<keyword evidence="2" id="KW-1185">Reference proteome</keyword>
<name>A0A261AY36_CAERE</name>
<gene>
    <name evidence="1" type="ORF">FL82_06758</name>
</gene>
<accession>A0A261AY36</accession>
<dbReference type="HOGENOM" id="CLU_2456937_0_0_1"/>
<dbReference type="OrthoDB" id="5883820at2759"/>
<dbReference type="Proteomes" id="UP000216624">
    <property type="component" value="Unassembled WGS sequence"/>
</dbReference>
<protein>
    <submittedName>
        <fullName evidence="1">Uncharacterized protein</fullName>
    </submittedName>
</protein>
<evidence type="ECO:0000313" key="2">
    <source>
        <dbReference type="Proteomes" id="UP000216624"/>
    </source>
</evidence>
<dbReference type="EMBL" id="NMWX01000004">
    <property type="protein sequence ID" value="OZG03017.1"/>
    <property type="molecule type" value="Genomic_DNA"/>
</dbReference>
<sequence>MKFLIAVLLASCLLQVVIADIVCNDHGSCTGDGAPYGDTRCGACHSCVYKNCCHFKFTDPKTTCYIPGWRSDEYNLLHVKLPVA</sequence>